<dbReference type="Pfam" id="PF05350">
    <property type="entry name" value="GSK-3_bind"/>
    <property type="match status" value="1"/>
</dbReference>
<dbReference type="EMBL" id="GBZX01001835">
    <property type="protein sequence ID" value="JAG90905.1"/>
    <property type="molecule type" value="mRNA"/>
</dbReference>
<protein>
    <submittedName>
        <fullName evidence="2">Uncharacterized protein</fullName>
    </submittedName>
</protein>
<evidence type="ECO:0000256" key="1">
    <source>
        <dbReference type="ARBA" id="ARBA00010422"/>
    </source>
</evidence>
<dbReference type="GO" id="GO:0005737">
    <property type="term" value="C:cytoplasm"/>
    <property type="evidence" value="ECO:0007669"/>
    <property type="project" value="TreeGrafter"/>
</dbReference>
<evidence type="ECO:0000313" key="2">
    <source>
        <dbReference type="EMBL" id="JAG90905.1"/>
    </source>
</evidence>
<dbReference type="InterPro" id="IPR008014">
    <property type="entry name" value="GSK3-bd"/>
</dbReference>
<dbReference type="PANTHER" id="PTHR35154:SF3">
    <property type="entry name" value="GBP PROTEIN"/>
    <property type="match status" value="1"/>
</dbReference>
<reference evidence="2" key="1">
    <citation type="journal article" date="2015" name="PLoS ONE">
        <title>An Insight into the Sialome of the Lone Star Tick, Amblyomma americanum, with a Glimpse on Its Time Dependent Gene Expression.</title>
        <authorList>
            <person name="Karim S."/>
            <person name="Ribeiro J.M."/>
        </authorList>
    </citation>
    <scope>NUCLEOTIDE SEQUENCE</scope>
    <source>
        <tissue evidence="2">Salivary gland</tissue>
    </source>
</reference>
<sequence length="239" mass="26525">KNVLSGFVRASTGTVDDLQRAQAMPRNGNILVVENVLSSEGSSVLGKAAEVEEDLASAIKENLKLKSHQQPCHVCGQQRHPRYSPYLVPRRSESNGVLSAVAKDCARRTCAASHQHQQDSDKDPYELLQELLQQGTLIQEAVRRLQDNVVGKKKDSSFLRQLFEGLIFILGSPMKCKFCITSLTCSKISCSSDWPSGLNVMSMCAYKCVPLTLFACMRQIFRLFRPRVSCASGYVKPRV</sequence>
<name>A0A0C9R1L8_AMBAM</name>
<comment type="similarity">
    <text evidence="1">Belongs to the GSK-3-binding protein family.</text>
</comment>
<accession>A0A0C9R1L8</accession>
<dbReference type="PANTHER" id="PTHR35154">
    <property type="entry name" value="GBP PROTEIN"/>
    <property type="match status" value="1"/>
</dbReference>
<organism evidence="2">
    <name type="scientific">Amblyomma americanum</name>
    <name type="common">Lone star tick</name>
    <dbReference type="NCBI Taxonomy" id="6943"/>
    <lineage>
        <taxon>Eukaryota</taxon>
        <taxon>Metazoa</taxon>
        <taxon>Ecdysozoa</taxon>
        <taxon>Arthropoda</taxon>
        <taxon>Chelicerata</taxon>
        <taxon>Arachnida</taxon>
        <taxon>Acari</taxon>
        <taxon>Parasitiformes</taxon>
        <taxon>Ixodida</taxon>
        <taxon>Ixodoidea</taxon>
        <taxon>Ixodidae</taxon>
        <taxon>Amblyomminae</taxon>
        <taxon>Amblyomma</taxon>
    </lineage>
</organism>
<proteinExistence type="evidence at transcript level"/>
<feature type="non-terminal residue" evidence="2">
    <location>
        <position position="1"/>
    </location>
</feature>
<dbReference type="AlphaFoldDB" id="A0A0C9R1L8"/>